<reference evidence="3" key="3">
    <citation type="submission" date="2016-04" db="EMBL/GenBank/DDBJ databases">
        <authorList>
            <person name="Evans L.H."/>
            <person name="Alamgir A."/>
            <person name="Owens N."/>
            <person name="Weber N.D."/>
            <person name="Virtaneva K."/>
            <person name="Barbian K."/>
            <person name="Babar A."/>
            <person name="Rosenke K."/>
        </authorList>
    </citation>
    <scope>NUCLEOTIDE SEQUENCE</scope>
    <source>
        <strain evidence="3">P1</strain>
    </source>
</reference>
<evidence type="ECO:0000313" key="3">
    <source>
        <dbReference type="EMBL" id="SAI85765.1"/>
    </source>
</evidence>
<feature type="transmembrane region" description="Helical" evidence="1">
    <location>
        <begin position="32"/>
        <end position="50"/>
    </location>
</feature>
<reference evidence="2" key="1">
    <citation type="journal article" date="1996" name="Mol. Microbiol.">
        <title>Organizational characteristics and information content of an archaeal genome: 156 kb of sequence from Sulfolobus solfataricus P2.</title>
        <authorList>
            <person name="Sensen C.W."/>
            <person name="Klenk H.P."/>
            <person name="Singh R.K."/>
            <person name="Allard G."/>
            <person name="Chan C.C."/>
            <person name="Liu Q.Y."/>
            <person name="Penny S.L."/>
            <person name="Young F."/>
            <person name="Schenk M.E."/>
            <person name="Gaasterland T."/>
            <person name="Doolittle W.F."/>
            <person name="Ragan M.A."/>
            <person name="Charlebois R.L."/>
        </authorList>
    </citation>
    <scope>NUCLEOTIDE SEQUENCE</scope>
    <source>
        <strain evidence="2">P2</strain>
    </source>
</reference>
<dbReference type="EMBL" id="LT549890">
    <property type="protein sequence ID" value="SAI85765.1"/>
    <property type="molecule type" value="Genomic_DNA"/>
</dbReference>
<accession>P95853</accession>
<gene>
    <name evidence="2" type="primary">orf c06005</name>
    <name evidence="3" type="ORF">SSOP1_2211</name>
</gene>
<dbReference type="PATRIC" id="fig|2287.9.peg.2319"/>
<protein>
    <submittedName>
        <fullName evidence="3">Mn2+ and Fe2+ transporter of the NRAMP family-like protein</fullName>
    </submittedName>
    <submittedName>
        <fullName evidence="2">Orf c06005 protein</fullName>
    </submittedName>
</protein>
<dbReference type="AlphaFoldDB" id="P95853"/>
<dbReference type="EMBL" id="Y08256">
    <property type="protein sequence ID" value="CAA69513.1"/>
    <property type="molecule type" value="Genomic_DNA"/>
</dbReference>
<feature type="transmembrane region" description="Helical" evidence="1">
    <location>
        <begin position="98"/>
        <end position="117"/>
    </location>
</feature>
<organism evidence="2">
    <name type="scientific">Saccharolobus solfataricus</name>
    <name type="common">Sulfolobus solfataricus</name>
    <dbReference type="NCBI Taxonomy" id="2287"/>
    <lineage>
        <taxon>Archaea</taxon>
        <taxon>Thermoproteota</taxon>
        <taxon>Thermoprotei</taxon>
        <taxon>Sulfolobales</taxon>
        <taxon>Sulfolobaceae</taxon>
        <taxon>Saccharolobus</taxon>
    </lineage>
</organism>
<proteinExistence type="predicted"/>
<dbReference type="Proteomes" id="UP000076770">
    <property type="component" value="Chromosome i"/>
</dbReference>
<evidence type="ECO:0000256" key="1">
    <source>
        <dbReference type="SAM" id="Phobius"/>
    </source>
</evidence>
<reference evidence="4" key="2">
    <citation type="submission" date="2016-04" db="EMBL/GenBank/DDBJ databases">
        <authorList>
            <person name="Shah S.A."/>
            <person name="Garrett R.A."/>
        </authorList>
    </citation>
    <scope>NUCLEOTIDE SEQUENCE [LARGE SCALE GENOMIC DNA]</scope>
    <source>
        <strain evidence="4">ATCC 35091 / DSM 1616 / JCM 8930 / NBRC 15331 / P1</strain>
    </source>
</reference>
<evidence type="ECO:0000313" key="2">
    <source>
        <dbReference type="EMBL" id="CAA69513.1"/>
    </source>
</evidence>
<sequence>MRRVGSKNCSRGGENRKVLLEALGKNNYKNSVKVYIIESIPAILIVSLMLGKYSSIINFALTLLSLSPVVIAIPAVLVGILISNKRIMGKYAYTKTRLLAYFLTVAMIVAGGLVGILHL</sequence>
<keyword evidence="1" id="KW-1133">Transmembrane helix</keyword>
<evidence type="ECO:0000313" key="4">
    <source>
        <dbReference type="Proteomes" id="UP000076770"/>
    </source>
</evidence>
<dbReference type="PIR" id="S74006">
    <property type="entry name" value="S74006"/>
</dbReference>
<feature type="transmembrane region" description="Helical" evidence="1">
    <location>
        <begin position="56"/>
        <end position="82"/>
    </location>
</feature>
<name>P95853_SACSO</name>
<keyword evidence="1" id="KW-0812">Transmembrane</keyword>
<keyword evidence="1" id="KW-0472">Membrane</keyword>